<keyword evidence="1" id="KW-0812">Transmembrane</keyword>
<proteinExistence type="predicted"/>
<organism evidence="2">
    <name type="scientific">viral metagenome</name>
    <dbReference type="NCBI Taxonomy" id="1070528"/>
    <lineage>
        <taxon>unclassified sequences</taxon>
        <taxon>metagenomes</taxon>
        <taxon>organismal metagenomes</taxon>
    </lineage>
</organism>
<dbReference type="AlphaFoldDB" id="A0A6C0M2I0"/>
<protein>
    <submittedName>
        <fullName evidence="2">Uncharacterized protein</fullName>
    </submittedName>
</protein>
<evidence type="ECO:0000256" key="1">
    <source>
        <dbReference type="SAM" id="Phobius"/>
    </source>
</evidence>
<feature type="transmembrane region" description="Helical" evidence="1">
    <location>
        <begin position="69"/>
        <end position="87"/>
    </location>
</feature>
<name>A0A6C0M2I0_9ZZZZ</name>
<keyword evidence="1" id="KW-0472">Membrane</keyword>
<evidence type="ECO:0000313" key="2">
    <source>
        <dbReference type="EMBL" id="QHU35682.1"/>
    </source>
</evidence>
<accession>A0A6C0M2I0</accession>
<reference evidence="2" key="1">
    <citation type="journal article" date="2020" name="Nature">
        <title>Giant virus diversity and host interactions through global metagenomics.</title>
        <authorList>
            <person name="Schulz F."/>
            <person name="Roux S."/>
            <person name="Paez-Espino D."/>
            <person name="Jungbluth S."/>
            <person name="Walsh D.A."/>
            <person name="Denef V.J."/>
            <person name="McMahon K.D."/>
            <person name="Konstantinidis K.T."/>
            <person name="Eloe-Fadrosh E.A."/>
            <person name="Kyrpides N.C."/>
            <person name="Woyke T."/>
        </authorList>
    </citation>
    <scope>NUCLEOTIDE SEQUENCE</scope>
    <source>
        <strain evidence="2">GVMAG-S-1029409-49</strain>
    </source>
</reference>
<sequence length="128" mass="14286">MPPNPNIAVYSVWGLLLLFAIKAERQEVTERGGYPAVCGYRLEDVSGSTPNVVCKSIALYDSVVGWRRILMVATAFALVTGYILGILADAKACMLMGIFAFASIYHLAQYERYHVWYPIRTKMLESAM</sequence>
<keyword evidence="1" id="KW-1133">Transmembrane helix</keyword>
<dbReference type="EMBL" id="MN740610">
    <property type="protein sequence ID" value="QHU35682.1"/>
    <property type="molecule type" value="Genomic_DNA"/>
</dbReference>